<feature type="transmembrane region" description="Helical" evidence="1">
    <location>
        <begin position="60"/>
        <end position="83"/>
    </location>
</feature>
<feature type="transmembrane region" description="Helical" evidence="1">
    <location>
        <begin position="21"/>
        <end position="40"/>
    </location>
</feature>
<keyword evidence="1" id="KW-0472">Membrane</keyword>
<feature type="transmembrane region" description="Helical" evidence="1">
    <location>
        <begin position="149"/>
        <end position="166"/>
    </location>
</feature>
<sequence length="186" mass="20339">MGSAWSLSVEAARWAARFYAAHWPLVLGLSLIPSLQRFMVINYGDRLPSGVGPASEVLTAGVRILLVYLILRITVVEAGWSHLGIGERWQRLGQGIDGRMRDFLLQFLVLGIAFVIFDVLPETAISLWAPEERKDLLQAILVSVKNPTVIAMTILWMVGVGHQLAASRMDDLTRAVPKVGPGADGP</sequence>
<organism evidence="2 3">
    <name type="scientific">Catellatospora coxensis</name>
    <dbReference type="NCBI Taxonomy" id="310354"/>
    <lineage>
        <taxon>Bacteria</taxon>
        <taxon>Bacillati</taxon>
        <taxon>Actinomycetota</taxon>
        <taxon>Actinomycetes</taxon>
        <taxon>Micromonosporales</taxon>
        <taxon>Micromonosporaceae</taxon>
        <taxon>Catellatospora</taxon>
    </lineage>
</organism>
<evidence type="ECO:0000256" key="1">
    <source>
        <dbReference type="SAM" id="Phobius"/>
    </source>
</evidence>
<protein>
    <submittedName>
        <fullName evidence="2">Uncharacterized protein</fullName>
    </submittedName>
</protein>
<evidence type="ECO:0000313" key="2">
    <source>
        <dbReference type="EMBL" id="GIG06239.1"/>
    </source>
</evidence>
<dbReference type="Proteomes" id="UP000630887">
    <property type="component" value="Unassembled WGS sequence"/>
</dbReference>
<comment type="caution">
    <text evidence="2">The sequence shown here is derived from an EMBL/GenBank/DDBJ whole genome shotgun (WGS) entry which is preliminary data.</text>
</comment>
<gene>
    <name evidence="2" type="ORF">Cco03nite_29390</name>
</gene>
<name>A0A8J3KVY3_9ACTN</name>
<dbReference type="RefSeq" id="WP_203692621.1">
    <property type="nucleotide sequence ID" value="NZ_BAAALC010000015.1"/>
</dbReference>
<accession>A0A8J3KVY3</accession>
<keyword evidence="3" id="KW-1185">Reference proteome</keyword>
<dbReference type="EMBL" id="BONI01000021">
    <property type="protein sequence ID" value="GIG06239.1"/>
    <property type="molecule type" value="Genomic_DNA"/>
</dbReference>
<proteinExistence type="predicted"/>
<keyword evidence="1" id="KW-0812">Transmembrane</keyword>
<evidence type="ECO:0000313" key="3">
    <source>
        <dbReference type="Proteomes" id="UP000630887"/>
    </source>
</evidence>
<reference evidence="2 3" key="1">
    <citation type="submission" date="2021-01" db="EMBL/GenBank/DDBJ databases">
        <title>Whole genome shotgun sequence of Catellatospora coxensis NBRC 107359.</title>
        <authorList>
            <person name="Komaki H."/>
            <person name="Tamura T."/>
        </authorList>
    </citation>
    <scope>NUCLEOTIDE SEQUENCE [LARGE SCALE GENOMIC DNA]</scope>
    <source>
        <strain evidence="2 3">NBRC 107359</strain>
    </source>
</reference>
<keyword evidence="1" id="KW-1133">Transmembrane helix</keyword>
<dbReference type="AlphaFoldDB" id="A0A8J3KVY3"/>
<feature type="transmembrane region" description="Helical" evidence="1">
    <location>
        <begin position="103"/>
        <end position="129"/>
    </location>
</feature>